<dbReference type="AlphaFoldDB" id="A0A0C9UUP8"/>
<evidence type="ECO:0000256" key="1">
    <source>
        <dbReference type="SAM" id="MobiDB-lite"/>
    </source>
</evidence>
<dbReference type="Proteomes" id="UP000054279">
    <property type="component" value="Unassembled WGS sequence"/>
</dbReference>
<dbReference type="EMBL" id="KN837219">
    <property type="protein sequence ID" value="KIJ32967.1"/>
    <property type="molecule type" value="Genomic_DNA"/>
</dbReference>
<protein>
    <submittedName>
        <fullName evidence="2">Uncharacterized protein</fullName>
    </submittedName>
</protein>
<feature type="compositionally biased region" description="Polar residues" evidence="1">
    <location>
        <begin position="8"/>
        <end position="22"/>
    </location>
</feature>
<evidence type="ECO:0000313" key="3">
    <source>
        <dbReference type="Proteomes" id="UP000054279"/>
    </source>
</evidence>
<feature type="region of interest" description="Disordered" evidence="1">
    <location>
        <begin position="1"/>
        <end position="40"/>
    </location>
</feature>
<sequence length="105" mass="11238">MPFVDLQASPSTSTPYTCTHPSAPQPARHALPSSPRFKHAPVSTPCACTRLHAMRMHPPIHVMRIKGATAPPPQCHVSARPCIARSSTRQPPLCATCMHTGAIAL</sequence>
<organism evidence="2 3">
    <name type="scientific">Sphaerobolus stellatus (strain SS14)</name>
    <dbReference type="NCBI Taxonomy" id="990650"/>
    <lineage>
        <taxon>Eukaryota</taxon>
        <taxon>Fungi</taxon>
        <taxon>Dikarya</taxon>
        <taxon>Basidiomycota</taxon>
        <taxon>Agaricomycotina</taxon>
        <taxon>Agaricomycetes</taxon>
        <taxon>Phallomycetidae</taxon>
        <taxon>Geastrales</taxon>
        <taxon>Sphaerobolaceae</taxon>
        <taxon>Sphaerobolus</taxon>
    </lineage>
</organism>
<reference evidence="2 3" key="1">
    <citation type="submission" date="2014-06" db="EMBL/GenBank/DDBJ databases">
        <title>Evolutionary Origins and Diversification of the Mycorrhizal Mutualists.</title>
        <authorList>
            <consortium name="DOE Joint Genome Institute"/>
            <consortium name="Mycorrhizal Genomics Consortium"/>
            <person name="Kohler A."/>
            <person name="Kuo A."/>
            <person name="Nagy L.G."/>
            <person name="Floudas D."/>
            <person name="Copeland A."/>
            <person name="Barry K.W."/>
            <person name="Cichocki N."/>
            <person name="Veneault-Fourrey C."/>
            <person name="LaButti K."/>
            <person name="Lindquist E.A."/>
            <person name="Lipzen A."/>
            <person name="Lundell T."/>
            <person name="Morin E."/>
            <person name="Murat C."/>
            <person name="Riley R."/>
            <person name="Ohm R."/>
            <person name="Sun H."/>
            <person name="Tunlid A."/>
            <person name="Henrissat B."/>
            <person name="Grigoriev I.V."/>
            <person name="Hibbett D.S."/>
            <person name="Martin F."/>
        </authorList>
    </citation>
    <scope>NUCLEOTIDE SEQUENCE [LARGE SCALE GENOMIC DNA]</scope>
    <source>
        <strain evidence="2 3">SS14</strain>
    </source>
</reference>
<accession>A0A0C9UUP8</accession>
<gene>
    <name evidence="2" type="ORF">M422DRAFT_265149</name>
</gene>
<name>A0A0C9UUP8_SPHS4</name>
<keyword evidence="3" id="KW-1185">Reference proteome</keyword>
<evidence type="ECO:0000313" key="2">
    <source>
        <dbReference type="EMBL" id="KIJ32967.1"/>
    </source>
</evidence>
<proteinExistence type="predicted"/>
<dbReference type="HOGENOM" id="CLU_2238303_0_0_1"/>